<feature type="transmembrane region" description="Helical" evidence="1">
    <location>
        <begin position="128"/>
        <end position="149"/>
    </location>
</feature>
<dbReference type="Pfam" id="PF06210">
    <property type="entry name" value="DUF1003"/>
    <property type="match status" value="1"/>
</dbReference>
<dbReference type="EMBL" id="JBGLYH010000016">
    <property type="protein sequence ID" value="MEZ7196645.1"/>
    <property type="molecule type" value="Genomic_DNA"/>
</dbReference>
<name>A0ABV4K3P1_9BACT</name>
<evidence type="ECO:0000313" key="2">
    <source>
        <dbReference type="EMBL" id="MEZ7196645.1"/>
    </source>
</evidence>
<dbReference type="PANTHER" id="PTHR41386:SF1">
    <property type="entry name" value="MEMBRANE PROTEIN"/>
    <property type="match status" value="1"/>
</dbReference>
<keyword evidence="1" id="KW-1133">Transmembrane helix</keyword>
<evidence type="ECO:0000256" key="1">
    <source>
        <dbReference type="SAM" id="Phobius"/>
    </source>
</evidence>
<dbReference type="InterPro" id="IPR010406">
    <property type="entry name" value="DUF1003"/>
</dbReference>
<feature type="transmembrane region" description="Helical" evidence="1">
    <location>
        <begin position="155"/>
        <end position="177"/>
    </location>
</feature>
<organism evidence="2 3">
    <name type="scientific">Pseudodesulfovibrio karagichevae</name>
    <dbReference type="NCBI Taxonomy" id="3239305"/>
    <lineage>
        <taxon>Bacteria</taxon>
        <taxon>Pseudomonadati</taxon>
        <taxon>Thermodesulfobacteriota</taxon>
        <taxon>Desulfovibrionia</taxon>
        <taxon>Desulfovibrionales</taxon>
        <taxon>Desulfovibrionaceae</taxon>
    </lineage>
</organism>
<sequence>MTTKSSPHQAASPKPRHTCHICGQSKANMIPASTIRPSIFAEIAEERPDFTPSSYICTDDLNHFRFKYVEDIMRSEKGELSELDQEVLQSLERHELLSSNPEEELDRTRTTGERLADMIADFGGSWKFIIIFFAFILIWVLVNTLLLVFRPFDPYPFILLNLMLSLLAAIQAPIIMMSQNRQEDKDRARAENDYKVNLKAELEIRHLHEKLDHLISNQWERLLDIQQLQMDLMTEIMASRPRKDTHK</sequence>
<dbReference type="Proteomes" id="UP001568698">
    <property type="component" value="Unassembled WGS sequence"/>
</dbReference>
<keyword evidence="1" id="KW-0812">Transmembrane</keyword>
<reference evidence="2 3" key="1">
    <citation type="submission" date="2024-08" db="EMBL/GenBank/DDBJ databases">
        <title>Sulfate-reducing bacteria isolated from formation water of the oil field in Kazakhstan and description of Pseudodesulfovibrio sp.</title>
        <authorList>
            <person name="Bidzhieva S.K."/>
            <person name="Tourova T.P."/>
            <person name="Grouzdev D.S."/>
            <person name="Beletsky A.V."/>
            <person name="Sokolova D.S."/>
            <person name="Samigullina S.R."/>
            <person name="Poltaraus A.B."/>
            <person name="Avtukh A.N."/>
            <person name="Tereshina V.M."/>
            <person name="Zhaparov N.S."/>
            <person name="Mardanov A.V."/>
            <person name="Nazina T.N."/>
        </authorList>
    </citation>
    <scope>NUCLEOTIDE SEQUENCE [LARGE SCALE GENOMIC DNA]</scope>
    <source>
        <strain evidence="2 3">9FUS</strain>
    </source>
</reference>
<protein>
    <submittedName>
        <fullName evidence="2">DUF1003 domain-containing protein</fullName>
    </submittedName>
</protein>
<dbReference type="RefSeq" id="WP_371386171.1">
    <property type="nucleotide sequence ID" value="NZ_JBGLYH010000016.1"/>
</dbReference>
<accession>A0ABV4K3P1</accession>
<keyword evidence="1" id="KW-0472">Membrane</keyword>
<evidence type="ECO:0000313" key="3">
    <source>
        <dbReference type="Proteomes" id="UP001568698"/>
    </source>
</evidence>
<dbReference type="PANTHER" id="PTHR41386">
    <property type="entry name" value="INTEGRAL MEMBRANE PROTEIN-RELATED"/>
    <property type="match status" value="1"/>
</dbReference>
<keyword evidence="3" id="KW-1185">Reference proteome</keyword>
<proteinExistence type="predicted"/>
<comment type="caution">
    <text evidence="2">The sequence shown here is derived from an EMBL/GenBank/DDBJ whole genome shotgun (WGS) entry which is preliminary data.</text>
</comment>
<gene>
    <name evidence="2" type="ORF">AB6M95_07800</name>
</gene>